<dbReference type="PANTHER" id="PTHR43806:SF11">
    <property type="entry name" value="CEREVISIN-RELATED"/>
    <property type="match status" value="1"/>
</dbReference>
<keyword evidence="8" id="KW-0472">Membrane</keyword>
<dbReference type="PANTHER" id="PTHR43806">
    <property type="entry name" value="PEPTIDASE S8"/>
    <property type="match status" value="1"/>
</dbReference>
<dbReference type="SUPFAM" id="SSF52743">
    <property type="entry name" value="Subtilisin-like"/>
    <property type="match status" value="1"/>
</dbReference>
<feature type="active site" description="Charge relay system" evidence="5">
    <location>
        <position position="198"/>
    </location>
</feature>
<evidence type="ECO:0000256" key="1">
    <source>
        <dbReference type="ARBA" id="ARBA00011073"/>
    </source>
</evidence>
<feature type="compositionally biased region" description="Gly residues" evidence="7">
    <location>
        <begin position="721"/>
        <end position="734"/>
    </location>
</feature>
<feature type="active site" description="Charge relay system" evidence="5">
    <location>
        <position position="263"/>
    </location>
</feature>
<dbReference type="InterPro" id="IPR050131">
    <property type="entry name" value="Peptidase_S8_subtilisin-like"/>
</dbReference>
<evidence type="ECO:0000256" key="6">
    <source>
        <dbReference type="RuleBase" id="RU003355"/>
    </source>
</evidence>
<dbReference type="PROSITE" id="PS50093">
    <property type="entry name" value="PKD"/>
    <property type="match status" value="2"/>
</dbReference>
<dbReference type="EC" id="3.4.21.-" evidence="11"/>
<dbReference type="InterPro" id="IPR034176">
    <property type="entry name" value="Peptidases_S8_13"/>
</dbReference>
<dbReference type="Gene3D" id="2.60.40.10">
    <property type="entry name" value="Immunoglobulins"/>
    <property type="match status" value="2"/>
</dbReference>
<dbReference type="GO" id="GO:0008233">
    <property type="term" value="F:peptidase activity"/>
    <property type="evidence" value="ECO:0007669"/>
    <property type="project" value="UniProtKB-KW"/>
</dbReference>
<name>A0ABR6GZY2_9BURK</name>
<keyword evidence="2 5" id="KW-0645">Protease</keyword>
<feature type="signal peptide" evidence="9">
    <location>
        <begin position="1"/>
        <end position="22"/>
    </location>
</feature>
<keyword evidence="3 5" id="KW-0378">Hydrolase</keyword>
<feature type="compositionally biased region" description="Polar residues" evidence="7">
    <location>
        <begin position="706"/>
        <end position="716"/>
    </location>
</feature>
<evidence type="ECO:0000256" key="3">
    <source>
        <dbReference type="ARBA" id="ARBA00022801"/>
    </source>
</evidence>
<dbReference type="GO" id="GO:0006508">
    <property type="term" value="P:proteolysis"/>
    <property type="evidence" value="ECO:0007669"/>
    <property type="project" value="UniProtKB-KW"/>
</dbReference>
<dbReference type="InterPro" id="IPR000209">
    <property type="entry name" value="Peptidase_S8/S53_dom"/>
</dbReference>
<dbReference type="InterPro" id="IPR022409">
    <property type="entry name" value="PKD/Chitinase_dom"/>
</dbReference>
<reference evidence="11 12" key="1">
    <citation type="submission" date="2020-08" db="EMBL/GenBank/DDBJ databases">
        <title>Genomic Encyclopedia of Type Strains, Phase III (KMG-III): the genomes of soil and plant-associated and newly described type strains.</title>
        <authorList>
            <person name="Whitman W."/>
        </authorList>
    </citation>
    <scope>NUCLEOTIDE SEQUENCE [LARGE SCALE GENOMIC DNA]</scope>
    <source>
        <strain evidence="11 12">CECT 7247</strain>
    </source>
</reference>
<feature type="transmembrane region" description="Helical" evidence="8">
    <location>
        <begin position="746"/>
        <end position="766"/>
    </location>
</feature>
<dbReference type="CDD" id="cd07496">
    <property type="entry name" value="Peptidases_S8_13"/>
    <property type="match status" value="1"/>
</dbReference>
<dbReference type="PROSITE" id="PS51892">
    <property type="entry name" value="SUBTILASE"/>
    <property type="match status" value="1"/>
</dbReference>
<evidence type="ECO:0000256" key="5">
    <source>
        <dbReference type="PROSITE-ProRule" id="PRU01240"/>
    </source>
</evidence>
<sequence>MSLLRRTLLPLALLAGAGLLGAAVSGEQEKVVARKMPAADASSVSARVIVKYRNNASVLSTGRATALSVDTGGHASAMAGPQLASAMGARLGVALKDGRSISPNSQVLTASGMSSQGLADKLAADSDVEWAVVDQRRFALGVNTPNDPLYADNQTTTTPVAGQWYLRAPTSSIKSAIDVETAWSVTQGNSNVVVAVLDTGIVKTHPDLASKLVAGYDFISDTTIANDGDGRDSDPSDPGDWVTATEAASGTLKDCTVEDSSWHGTQTASLIGAATNNGIGMAGVAPNVKLMPVRVLGKCGGYDSDIQAGMRWAAGLSGTGIPSPAVPAKVLNMSLGGSGSCNIAYLSAVSDVTAAGAVVVAAAGNDGLAVGTPANCVGVIGVVGLRHSGTKVGFSDLGTAATIAAPGGNCVNSSGTCVYPIITATNTGTTVPGADSYTDGGAKYAAGTSFSAPLVAGTAALMVSANPNLTPAQVTSLIKSTATAFPGAETGVSACRAPDATPQTSECYCTVFTCGAGMLNAGAAVAAAQAMPPTPVITASATTVLAGESLTLDASSSTVTTGRTISSYLWQITSGGSLASFSSSTTSASTTLLTSGAGTVTVQLTVTDSSGRSATTSKSFTVAAAKPTVSFTASTTTPSVGTLVTLDGSASKAGTGASLTGYLWDITSGTSLASFTGSTTSATTTLNATAAGTVVVRLTVTDSNGYTSSTSQTLTVSASGSGSGSGAGTSGTGGSSSTSSSGGGGGGAFSMAWGFGLLMLTALLGLQRRSRR</sequence>
<evidence type="ECO:0000256" key="8">
    <source>
        <dbReference type="SAM" id="Phobius"/>
    </source>
</evidence>
<accession>A0ABR6GZY2</accession>
<feature type="domain" description="PKD" evidence="10">
    <location>
        <begin position="654"/>
        <end position="723"/>
    </location>
</feature>
<comment type="caution">
    <text evidence="11">The sequence shown here is derived from an EMBL/GenBank/DDBJ whole genome shotgun (WGS) entry which is preliminary data.</text>
</comment>
<evidence type="ECO:0000256" key="7">
    <source>
        <dbReference type="SAM" id="MobiDB-lite"/>
    </source>
</evidence>
<dbReference type="Pfam" id="PF00082">
    <property type="entry name" value="Peptidase_S8"/>
    <property type="match status" value="1"/>
</dbReference>
<dbReference type="Gene3D" id="3.40.50.200">
    <property type="entry name" value="Peptidase S8/S53 domain"/>
    <property type="match status" value="1"/>
</dbReference>
<evidence type="ECO:0000256" key="2">
    <source>
        <dbReference type="ARBA" id="ARBA00022670"/>
    </source>
</evidence>
<dbReference type="SMART" id="SM00089">
    <property type="entry name" value="PKD"/>
    <property type="match status" value="2"/>
</dbReference>
<keyword evidence="4 5" id="KW-0720">Serine protease</keyword>
<feature type="region of interest" description="Disordered" evidence="7">
    <location>
        <begin position="706"/>
        <end position="741"/>
    </location>
</feature>
<dbReference type="PROSITE" id="PS00136">
    <property type="entry name" value="SUBTILASE_ASP"/>
    <property type="match status" value="1"/>
</dbReference>
<protein>
    <submittedName>
        <fullName evidence="11">Serine protease</fullName>
        <ecNumber evidence="11">3.4.21.-</ecNumber>
    </submittedName>
</protein>
<evidence type="ECO:0000313" key="12">
    <source>
        <dbReference type="Proteomes" id="UP000574369"/>
    </source>
</evidence>
<keyword evidence="9" id="KW-0732">Signal</keyword>
<feature type="chain" id="PRO_5046775041" evidence="9">
    <location>
        <begin position="23"/>
        <end position="772"/>
    </location>
</feature>
<keyword evidence="8" id="KW-0812">Transmembrane</keyword>
<gene>
    <name evidence="11" type="ORF">FHS28_004100</name>
</gene>
<keyword evidence="12" id="KW-1185">Reference proteome</keyword>
<keyword evidence="8" id="KW-1133">Transmembrane helix</keyword>
<dbReference type="Proteomes" id="UP000574369">
    <property type="component" value="Unassembled WGS sequence"/>
</dbReference>
<organism evidence="11 12">
    <name type="scientific">Roseateles terrae</name>
    <dbReference type="NCBI Taxonomy" id="431060"/>
    <lineage>
        <taxon>Bacteria</taxon>
        <taxon>Pseudomonadati</taxon>
        <taxon>Pseudomonadota</taxon>
        <taxon>Betaproteobacteria</taxon>
        <taxon>Burkholderiales</taxon>
        <taxon>Sphaerotilaceae</taxon>
        <taxon>Roseateles</taxon>
    </lineage>
</organism>
<dbReference type="SUPFAM" id="SSF49299">
    <property type="entry name" value="PKD domain"/>
    <property type="match status" value="2"/>
</dbReference>
<dbReference type="InterPro" id="IPR000601">
    <property type="entry name" value="PKD_dom"/>
</dbReference>
<dbReference type="InterPro" id="IPR023828">
    <property type="entry name" value="Peptidase_S8_Ser-AS"/>
</dbReference>
<dbReference type="PRINTS" id="PR00723">
    <property type="entry name" value="SUBTILISIN"/>
</dbReference>
<evidence type="ECO:0000256" key="9">
    <source>
        <dbReference type="SAM" id="SignalP"/>
    </source>
</evidence>
<evidence type="ECO:0000313" key="11">
    <source>
        <dbReference type="EMBL" id="MBB3196678.1"/>
    </source>
</evidence>
<evidence type="ECO:0000259" key="10">
    <source>
        <dbReference type="PROSITE" id="PS50093"/>
    </source>
</evidence>
<proteinExistence type="inferred from homology"/>
<feature type="domain" description="PKD" evidence="10">
    <location>
        <begin position="561"/>
        <end position="629"/>
    </location>
</feature>
<evidence type="ECO:0000256" key="4">
    <source>
        <dbReference type="ARBA" id="ARBA00022825"/>
    </source>
</evidence>
<dbReference type="EMBL" id="JACHXO010000008">
    <property type="protein sequence ID" value="MBB3196678.1"/>
    <property type="molecule type" value="Genomic_DNA"/>
</dbReference>
<dbReference type="InterPro" id="IPR035986">
    <property type="entry name" value="PKD_dom_sf"/>
</dbReference>
<feature type="active site" description="Charge relay system" evidence="5">
    <location>
        <position position="449"/>
    </location>
</feature>
<dbReference type="PROSITE" id="PS00138">
    <property type="entry name" value="SUBTILASE_SER"/>
    <property type="match status" value="1"/>
</dbReference>
<comment type="similarity">
    <text evidence="1 5 6">Belongs to the peptidase S8 family.</text>
</comment>
<dbReference type="Pfam" id="PF22352">
    <property type="entry name" value="K319L-like_PKD"/>
    <property type="match status" value="2"/>
</dbReference>
<dbReference type="InterPro" id="IPR015500">
    <property type="entry name" value="Peptidase_S8_subtilisin-rel"/>
</dbReference>
<dbReference type="InterPro" id="IPR013783">
    <property type="entry name" value="Ig-like_fold"/>
</dbReference>
<dbReference type="InterPro" id="IPR036852">
    <property type="entry name" value="Peptidase_S8/S53_dom_sf"/>
</dbReference>
<dbReference type="RefSeq" id="WP_088453663.1">
    <property type="nucleotide sequence ID" value="NZ_JACHXO010000008.1"/>
</dbReference>
<dbReference type="InterPro" id="IPR023827">
    <property type="entry name" value="Peptidase_S8_Asp-AS"/>
</dbReference>